<organism evidence="3 4">
    <name type="scientific">Roseimaritima ulvae</name>
    <dbReference type="NCBI Taxonomy" id="980254"/>
    <lineage>
        <taxon>Bacteria</taxon>
        <taxon>Pseudomonadati</taxon>
        <taxon>Planctomycetota</taxon>
        <taxon>Planctomycetia</taxon>
        <taxon>Pirellulales</taxon>
        <taxon>Pirellulaceae</taxon>
        <taxon>Roseimaritima</taxon>
    </lineage>
</organism>
<sequence precursor="true">MMFAARPVWLVLTALVLTCCSGSTADAQFLRIGPLGGVRLRLPMVSVDVGPGGATRVRAPFTAVDTPGYPYGSPYYGPAYPAVRAYPAGPSVVVGRPAFAVPSPAVPNPAPSASSAAADQLSDQQLLQELAAAGNALARALATRQGGDVWVDYLRPHDLADLTSGGDTATLTRLLRGYEGVQANSQLTWLNRVTGFTTTQTLLRQWLSRQAGQSPTGQPTPAMPPTPAVPPQPSADPASSAEPTPAVPPQPGAEPTRAIPPQPAGDTEAAEAIPTPAPEPTSIRIEA</sequence>
<feature type="compositionally biased region" description="Pro residues" evidence="1">
    <location>
        <begin position="221"/>
        <end position="234"/>
    </location>
</feature>
<dbReference type="EMBL" id="CP042914">
    <property type="protein sequence ID" value="QEG43278.1"/>
    <property type="molecule type" value="Genomic_DNA"/>
</dbReference>
<evidence type="ECO:0000313" key="4">
    <source>
        <dbReference type="Proteomes" id="UP000325286"/>
    </source>
</evidence>
<feature type="compositionally biased region" description="Low complexity" evidence="1">
    <location>
        <begin position="235"/>
        <end position="244"/>
    </location>
</feature>
<dbReference type="AlphaFoldDB" id="A0A5B9QW48"/>
<feature type="region of interest" description="Disordered" evidence="1">
    <location>
        <begin position="210"/>
        <end position="287"/>
    </location>
</feature>
<keyword evidence="4" id="KW-1185">Reference proteome</keyword>
<protein>
    <submittedName>
        <fullName evidence="3">Uncharacterized protein</fullName>
    </submittedName>
</protein>
<evidence type="ECO:0000256" key="1">
    <source>
        <dbReference type="SAM" id="MobiDB-lite"/>
    </source>
</evidence>
<dbReference type="Proteomes" id="UP000325286">
    <property type="component" value="Chromosome"/>
</dbReference>
<gene>
    <name evidence="3" type="ORF">UC8_53250</name>
</gene>
<feature type="chain" id="PRO_5022945844" evidence="2">
    <location>
        <begin position="26"/>
        <end position="287"/>
    </location>
</feature>
<dbReference type="KEGG" id="rul:UC8_53250"/>
<accession>A0A5B9QW48</accession>
<name>A0A5B9QW48_9BACT</name>
<keyword evidence="2" id="KW-0732">Signal</keyword>
<feature type="compositionally biased region" description="Pro residues" evidence="1">
    <location>
        <begin position="245"/>
        <end position="263"/>
    </location>
</feature>
<reference evidence="3 4" key="1">
    <citation type="submission" date="2019-08" db="EMBL/GenBank/DDBJ databases">
        <title>Deep-cultivation of Planctomycetes and their phenomic and genomic characterization uncovers novel biology.</title>
        <authorList>
            <person name="Wiegand S."/>
            <person name="Jogler M."/>
            <person name="Boedeker C."/>
            <person name="Pinto D."/>
            <person name="Vollmers J."/>
            <person name="Rivas-Marin E."/>
            <person name="Kohn T."/>
            <person name="Peeters S.H."/>
            <person name="Heuer A."/>
            <person name="Rast P."/>
            <person name="Oberbeckmann S."/>
            <person name="Bunk B."/>
            <person name="Jeske O."/>
            <person name="Meyerdierks A."/>
            <person name="Storesund J.E."/>
            <person name="Kallscheuer N."/>
            <person name="Luecker S."/>
            <person name="Lage O.M."/>
            <person name="Pohl T."/>
            <person name="Merkel B.J."/>
            <person name="Hornburger P."/>
            <person name="Mueller R.-W."/>
            <person name="Bruemmer F."/>
            <person name="Labrenz M."/>
            <person name="Spormann A.M."/>
            <person name="Op den Camp H."/>
            <person name="Overmann J."/>
            <person name="Amann R."/>
            <person name="Jetten M.S.M."/>
            <person name="Mascher T."/>
            <person name="Medema M.H."/>
            <person name="Devos D.P."/>
            <person name="Kaster A.-K."/>
            <person name="Ovreas L."/>
            <person name="Rohde M."/>
            <person name="Galperin M.Y."/>
            <person name="Jogler C."/>
        </authorList>
    </citation>
    <scope>NUCLEOTIDE SEQUENCE [LARGE SCALE GENOMIC DNA]</scope>
    <source>
        <strain evidence="3 4">UC8</strain>
    </source>
</reference>
<feature type="signal peptide" evidence="2">
    <location>
        <begin position="1"/>
        <end position="25"/>
    </location>
</feature>
<evidence type="ECO:0000256" key="2">
    <source>
        <dbReference type="SAM" id="SignalP"/>
    </source>
</evidence>
<evidence type="ECO:0000313" key="3">
    <source>
        <dbReference type="EMBL" id="QEG43278.1"/>
    </source>
</evidence>
<proteinExistence type="predicted"/>
<dbReference type="RefSeq" id="WP_068141928.1">
    <property type="nucleotide sequence ID" value="NZ_CP042914.1"/>
</dbReference>